<reference evidence="9 10" key="1">
    <citation type="submission" date="2016-05" db="EMBL/GenBank/DDBJ databases">
        <title>Nuclear genome of Blastocystis sp. subtype 1 NandII.</title>
        <authorList>
            <person name="Gentekaki E."/>
            <person name="Curtis B."/>
            <person name="Stairs C."/>
            <person name="Eme L."/>
            <person name="Herman E."/>
            <person name="Klimes V."/>
            <person name="Arias M.C."/>
            <person name="Elias M."/>
            <person name="Hilliou F."/>
            <person name="Klute M."/>
            <person name="Malik S.-B."/>
            <person name="Pightling A."/>
            <person name="Rachubinski R."/>
            <person name="Salas D."/>
            <person name="Schlacht A."/>
            <person name="Suga H."/>
            <person name="Archibald J."/>
            <person name="Ball S.G."/>
            <person name="Clark G."/>
            <person name="Dacks J."/>
            <person name="Van Der Giezen M."/>
            <person name="Tsaousis A."/>
            <person name="Roger A."/>
        </authorList>
    </citation>
    <scope>NUCLEOTIDE SEQUENCE [LARGE SCALE GENOMIC DNA]</scope>
    <source>
        <strain evidence="10">ATCC 50177 / NandII</strain>
    </source>
</reference>
<evidence type="ECO:0000256" key="3">
    <source>
        <dbReference type="ARBA" id="ARBA00022692"/>
    </source>
</evidence>
<evidence type="ECO:0000256" key="4">
    <source>
        <dbReference type="ARBA" id="ARBA00022989"/>
    </source>
</evidence>
<dbReference type="AlphaFoldDB" id="A0A196SKK3"/>
<evidence type="ECO:0000256" key="7">
    <source>
        <dbReference type="RuleBase" id="RU079119"/>
    </source>
</evidence>
<dbReference type="OrthoDB" id="331948at2759"/>
<keyword evidence="2 7" id="KW-0808">Transferase</keyword>
<dbReference type="EMBL" id="LXWW01000058">
    <property type="protein sequence ID" value="OAO16826.1"/>
    <property type="molecule type" value="Genomic_DNA"/>
</dbReference>
<feature type="transmembrane region" description="Helical" evidence="7">
    <location>
        <begin position="158"/>
        <end position="178"/>
    </location>
</feature>
<feature type="domain" description="Palmitoyltransferase DHHC" evidence="8">
    <location>
        <begin position="114"/>
        <end position="270"/>
    </location>
</feature>
<dbReference type="Pfam" id="PF01529">
    <property type="entry name" value="DHHC"/>
    <property type="match status" value="1"/>
</dbReference>
<comment type="similarity">
    <text evidence="7">Belongs to the DHHC palmitoyltransferase family.</text>
</comment>
<feature type="transmembrane region" description="Helical" evidence="7">
    <location>
        <begin position="64"/>
        <end position="85"/>
    </location>
</feature>
<gene>
    <name evidence="9" type="ORF">AV274_1450</name>
</gene>
<feature type="transmembrane region" description="Helical" evidence="7">
    <location>
        <begin position="228"/>
        <end position="253"/>
    </location>
</feature>
<keyword evidence="3 7" id="KW-0812">Transmembrane</keyword>
<evidence type="ECO:0000259" key="8">
    <source>
        <dbReference type="Pfam" id="PF01529"/>
    </source>
</evidence>
<keyword evidence="6 7" id="KW-0012">Acyltransferase</keyword>
<organism evidence="9 10">
    <name type="scientific">Blastocystis sp. subtype 1 (strain ATCC 50177 / NandII)</name>
    <dbReference type="NCBI Taxonomy" id="478820"/>
    <lineage>
        <taxon>Eukaryota</taxon>
        <taxon>Sar</taxon>
        <taxon>Stramenopiles</taxon>
        <taxon>Bigyra</taxon>
        <taxon>Opalozoa</taxon>
        <taxon>Opalinata</taxon>
        <taxon>Blastocystidae</taxon>
        <taxon>Blastocystis</taxon>
    </lineage>
</organism>
<keyword evidence="5 7" id="KW-0472">Membrane</keyword>
<proteinExistence type="inferred from homology"/>
<dbReference type="InterPro" id="IPR039859">
    <property type="entry name" value="PFA4/ZDH16/20/ERF2-like"/>
</dbReference>
<dbReference type="PROSITE" id="PS50216">
    <property type="entry name" value="DHHC"/>
    <property type="match status" value="1"/>
</dbReference>
<evidence type="ECO:0000256" key="6">
    <source>
        <dbReference type="ARBA" id="ARBA00023315"/>
    </source>
</evidence>
<comment type="catalytic activity">
    <reaction evidence="7">
        <text>L-cysteinyl-[protein] + hexadecanoyl-CoA = S-hexadecanoyl-L-cysteinyl-[protein] + CoA</text>
        <dbReference type="Rhea" id="RHEA:36683"/>
        <dbReference type="Rhea" id="RHEA-COMP:10131"/>
        <dbReference type="Rhea" id="RHEA-COMP:11032"/>
        <dbReference type="ChEBI" id="CHEBI:29950"/>
        <dbReference type="ChEBI" id="CHEBI:57287"/>
        <dbReference type="ChEBI" id="CHEBI:57379"/>
        <dbReference type="ChEBI" id="CHEBI:74151"/>
        <dbReference type="EC" id="2.3.1.225"/>
    </reaction>
</comment>
<evidence type="ECO:0000256" key="5">
    <source>
        <dbReference type="ARBA" id="ARBA00023136"/>
    </source>
</evidence>
<accession>A0A196SKK3</accession>
<comment type="subcellular location">
    <subcellularLocation>
        <location evidence="1">Membrane</location>
        <topology evidence="1">Multi-pass membrane protein</topology>
    </subcellularLocation>
</comment>
<dbReference type="GO" id="GO:0016020">
    <property type="term" value="C:membrane"/>
    <property type="evidence" value="ECO:0007669"/>
    <property type="project" value="UniProtKB-SubCell"/>
</dbReference>
<dbReference type="InterPro" id="IPR001594">
    <property type="entry name" value="Palmitoyltrfase_DHHC"/>
</dbReference>
<sequence length="332" mass="39508">MKNNGDSPSIQYRLQIMLFCGGKCWCSYRDPIAYLAVPMAWAQILFVTYCMTFQMVIPVVESKLAVALILISFYVLFILIVWSYVRSMFSDPGVVDRDILKRISAVDPKASTYRRCAKCNDLKPYRSHHCSRCQGCIMKMDHHCPWISNCVGMRNQKYFMLFLLYVAIDETLAFIMTIRFVNARMDKFQMYWHMIPLYYMFDWVRNRPKWALFFEKWHIRFPFFESELLMEVVVCIQGLFSFIFVVFCIILFYDQLKNIWYDKTYIEQVQEGTDGSHMGSSFYRAACEAMGEPFCLRWFLPVEGKDMEREFAECCHLMIPEVEEEEEHEKVE</sequence>
<evidence type="ECO:0000256" key="1">
    <source>
        <dbReference type="ARBA" id="ARBA00004141"/>
    </source>
</evidence>
<dbReference type="STRING" id="478820.A0A196SKK3"/>
<protein>
    <recommendedName>
        <fullName evidence="7">Palmitoyltransferase</fullName>
        <ecNumber evidence="7">2.3.1.225</ecNumber>
    </recommendedName>
</protein>
<dbReference type="EC" id="2.3.1.225" evidence="7"/>
<dbReference type="PANTHER" id="PTHR12246">
    <property type="entry name" value="PALMITOYLTRANSFERASE ZDHHC16"/>
    <property type="match status" value="1"/>
</dbReference>
<dbReference type="GO" id="GO:0019706">
    <property type="term" value="F:protein-cysteine S-palmitoyltransferase activity"/>
    <property type="evidence" value="ECO:0007669"/>
    <property type="project" value="UniProtKB-EC"/>
</dbReference>
<comment type="caution">
    <text evidence="9">The sequence shown here is derived from an EMBL/GenBank/DDBJ whole genome shotgun (WGS) entry which is preliminary data.</text>
</comment>
<keyword evidence="10" id="KW-1185">Reference proteome</keyword>
<evidence type="ECO:0000256" key="2">
    <source>
        <dbReference type="ARBA" id="ARBA00022679"/>
    </source>
</evidence>
<feature type="transmembrane region" description="Helical" evidence="7">
    <location>
        <begin position="32"/>
        <end position="52"/>
    </location>
</feature>
<dbReference type="Proteomes" id="UP000078348">
    <property type="component" value="Unassembled WGS sequence"/>
</dbReference>
<comment type="domain">
    <text evidence="7">The DHHC domain is required for palmitoyltransferase activity.</text>
</comment>
<evidence type="ECO:0000313" key="10">
    <source>
        <dbReference type="Proteomes" id="UP000078348"/>
    </source>
</evidence>
<keyword evidence="4 7" id="KW-1133">Transmembrane helix</keyword>
<evidence type="ECO:0000313" key="9">
    <source>
        <dbReference type="EMBL" id="OAO16826.1"/>
    </source>
</evidence>
<name>A0A196SKK3_BLAHN</name>